<sequence>MSENNCQAVIDLACSIFGGSDPEALTILMHKLASEERMFGGRVLNWQTLADFVNQKQSFKSHANSLIKDSRRNDSEAILDAAVEIEKKMHQNCSTEFGAIDFFDRNPNLISSDLFCGQIELWNDLPQSGKLAILKFISNCVQNISVLHSIGKNENFNLIILRTSIYAKSVSITLATLPIPHEILRAAYLWWYEKLHGKLAASKVVNSTISVIPRFGKAFNEVGKVVCELGTSKTTAISAARRMTICGGQNQNRNIATESDLDTVANKLFIEILYEQIFVLQKPESQGLAYKYLNIRSGASDADVAEAYRRHLLIDHPDKGGNKEAFCKLQAFMAIICIARGEIVVT</sequence>
<evidence type="ECO:0000313" key="1">
    <source>
        <dbReference type="Proteomes" id="UP000887579"/>
    </source>
</evidence>
<proteinExistence type="predicted"/>
<evidence type="ECO:0000313" key="2">
    <source>
        <dbReference type="WBParaSite" id="ES5_v2.g21640.t1"/>
    </source>
</evidence>
<name>A0AC34FWE9_9BILA</name>
<accession>A0AC34FWE9</accession>
<organism evidence="1 2">
    <name type="scientific">Panagrolaimus sp. ES5</name>
    <dbReference type="NCBI Taxonomy" id="591445"/>
    <lineage>
        <taxon>Eukaryota</taxon>
        <taxon>Metazoa</taxon>
        <taxon>Ecdysozoa</taxon>
        <taxon>Nematoda</taxon>
        <taxon>Chromadorea</taxon>
        <taxon>Rhabditida</taxon>
        <taxon>Tylenchina</taxon>
        <taxon>Panagrolaimomorpha</taxon>
        <taxon>Panagrolaimoidea</taxon>
        <taxon>Panagrolaimidae</taxon>
        <taxon>Panagrolaimus</taxon>
    </lineage>
</organism>
<dbReference type="WBParaSite" id="ES5_v2.g21640.t1">
    <property type="protein sequence ID" value="ES5_v2.g21640.t1"/>
    <property type="gene ID" value="ES5_v2.g21640"/>
</dbReference>
<reference evidence="2" key="1">
    <citation type="submission" date="2022-11" db="UniProtKB">
        <authorList>
            <consortium name="WormBaseParasite"/>
        </authorList>
    </citation>
    <scope>IDENTIFICATION</scope>
</reference>
<dbReference type="Proteomes" id="UP000887579">
    <property type="component" value="Unplaced"/>
</dbReference>
<protein>
    <submittedName>
        <fullName evidence="2">J domain-containing protein</fullName>
    </submittedName>
</protein>